<dbReference type="Proteomes" id="UP000006039">
    <property type="component" value="Unassembled WGS sequence"/>
</dbReference>
<accession>J3NRW0</accession>
<sequence>MDVYQCAEIMALDMSIPPLLSDGIDYAPAICSSGALGGGVRARVMLAYQMVGATALEVGCCQHRGPKETMPARTPHPRRPVIASDPSASTAEVVVVADLGWTQCVRKAARPGRGQSGDQKVGHGGKREGDANKTRRRVLPGSRLSALVQLTPRAGSHHASAVVGQEHTQPASLSNSRGGRACVVEMAAVGFLAENAFVHADTPCLFGGRVVSNGRGRSRQDERTREEKKKADWQVGLQYAPPSSLAQRRRPGGPRREERCGKEKSKAHWRGFICGLIWERD</sequence>
<protein>
    <submittedName>
        <fullName evidence="2 3">Uncharacterized protein</fullName>
    </submittedName>
</protein>
<feature type="region of interest" description="Disordered" evidence="1">
    <location>
        <begin position="210"/>
        <end position="263"/>
    </location>
</feature>
<reference evidence="2" key="2">
    <citation type="submission" date="2010-07" db="EMBL/GenBank/DDBJ databases">
        <authorList>
            <consortium name="The Broad Institute Genome Sequencing Platform"/>
            <consortium name="Broad Institute Genome Sequencing Center for Infectious Disease"/>
            <person name="Ma L.-J."/>
            <person name="Dead R."/>
            <person name="Young S."/>
            <person name="Zeng Q."/>
            <person name="Koehrsen M."/>
            <person name="Alvarado L."/>
            <person name="Berlin A."/>
            <person name="Chapman S.B."/>
            <person name="Chen Z."/>
            <person name="Freedman E."/>
            <person name="Gellesch M."/>
            <person name="Goldberg J."/>
            <person name="Griggs A."/>
            <person name="Gujja S."/>
            <person name="Heilman E.R."/>
            <person name="Heiman D."/>
            <person name="Hepburn T."/>
            <person name="Howarth C."/>
            <person name="Jen D."/>
            <person name="Larson L."/>
            <person name="Mehta T."/>
            <person name="Neiman D."/>
            <person name="Pearson M."/>
            <person name="Roberts A."/>
            <person name="Saif S."/>
            <person name="Shea T."/>
            <person name="Shenoy N."/>
            <person name="Sisk P."/>
            <person name="Stolte C."/>
            <person name="Sykes S."/>
            <person name="Walk T."/>
            <person name="White J."/>
            <person name="Yandava C."/>
            <person name="Haas B."/>
            <person name="Nusbaum C."/>
            <person name="Birren B."/>
        </authorList>
    </citation>
    <scope>NUCLEOTIDE SEQUENCE</scope>
    <source>
        <strain evidence="2">R3-111a-1</strain>
    </source>
</reference>
<reference evidence="2" key="3">
    <citation type="submission" date="2010-09" db="EMBL/GenBank/DDBJ databases">
        <title>Annotation of Gaeumannomyces graminis var. tritici R3-111a-1.</title>
        <authorList>
            <consortium name="The Broad Institute Genome Sequencing Platform"/>
            <person name="Ma L.-J."/>
            <person name="Dead R."/>
            <person name="Young S.K."/>
            <person name="Zeng Q."/>
            <person name="Gargeya S."/>
            <person name="Fitzgerald M."/>
            <person name="Haas B."/>
            <person name="Abouelleil A."/>
            <person name="Alvarado L."/>
            <person name="Arachchi H.M."/>
            <person name="Berlin A."/>
            <person name="Brown A."/>
            <person name="Chapman S.B."/>
            <person name="Chen Z."/>
            <person name="Dunbar C."/>
            <person name="Freedman E."/>
            <person name="Gearin G."/>
            <person name="Gellesch M."/>
            <person name="Goldberg J."/>
            <person name="Griggs A."/>
            <person name="Gujja S."/>
            <person name="Heiman D."/>
            <person name="Howarth C."/>
            <person name="Larson L."/>
            <person name="Lui A."/>
            <person name="MacDonald P.J.P."/>
            <person name="Mehta T."/>
            <person name="Montmayeur A."/>
            <person name="Murphy C."/>
            <person name="Neiman D."/>
            <person name="Pearson M."/>
            <person name="Priest M."/>
            <person name="Roberts A."/>
            <person name="Saif S."/>
            <person name="Shea T."/>
            <person name="Shenoy N."/>
            <person name="Sisk P."/>
            <person name="Stolte C."/>
            <person name="Sykes S."/>
            <person name="Yandava C."/>
            <person name="Wortman J."/>
            <person name="Nusbaum C."/>
            <person name="Birren B."/>
        </authorList>
    </citation>
    <scope>NUCLEOTIDE SEQUENCE</scope>
    <source>
        <strain evidence="2">R3-111a-1</strain>
    </source>
</reference>
<feature type="region of interest" description="Disordered" evidence="1">
    <location>
        <begin position="107"/>
        <end position="177"/>
    </location>
</feature>
<dbReference type="GeneID" id="20344466"/>
<gene>
    <name evidence="3" type="primary">20344466</name>
    <name evidence="2" type="ORF">GGTG_04008</name>
</gene>
<feature type="compositionally biased region" description="Polar residues" evidence="1">
    <location>
        <begin position="166"/>
        <end position="177"/>
    </location>
</feature>
<reference evidence="4" key="1">
    <citation type="submission" date="2010-07" db="EMBL/GenBank/DDBJ databases">
        <title>The genome sequence of Gaeumannomyces graminis var. tritici strain R3-111a-1.</title>
        <authorList>
            <consortium name="The Broad Institute Genome Sequencing Platform"/>
            <person name="Ma L.-J."/>
            <person name="Dead R."/>
            <person name="Young S."/>
            <person name="Zeng Q."/>
            <person name="Koehrsen M."/>
            <person name="Alvarado L."/>
            <person name="Berlin A."/>
            <person name="Chapman S.B."/>
            <person name="Chen Z."/>
            <person name="Freedman E."/>
            <person name="Gellesch M."/>
            <person name="Goldberg J."/>
            <person name="Griggs A."/>
            <person name="Gujja S."/>
            <person name="Heilman E.R."/>
            <person name="Heiman D."/>
            <person name="Hepburn T."/>
            <person name="Howarth C."/>
            <person name="Jen D."/>
            <person name="Larson L."/>
            <person name="Mehta T."/>
            <person name="Neiman D."/>
            <person name="Pearson M."/>
            <person name="Roberts A."/>
            <person name="Saif S."/>
            <person name="Shea T."/>
            <person name="Shenoy N."/>
            <person name="Sisk P."/>
            <person name="Stolte C."/>
            <person name="Sykes S."/>
            <person name="Walk T."/>
            <person name="White J."/>
            <person name="Yandava C."/>
            <person name="Haas B."/>
            <person name="Nusbaum C."/>
            <person name="Birren B."/>
        </authorList>
    </citation>
    <scope>NUCLEOTIDE SEQUENCE [LARGE SCALE GENOMIC DNA]</scope>
    <source>
        <strain evidence="4">R3-111a-1</strain>
    </source>
</reference>
<dbReference type="RefSeq" id="XP_009220061.1">
    <property type="nucleotide sequence ID" value="XM_009221797.1"/>
</dbReference>
<dbReference type="AlphaFoldDB" id="J3NRW0"/>
<reference evidence="3" key="4">
    <citation type="journal article" date="2015" name="G3 (Bethesda)">
        <title>Genome sequences of three phytopathogenic species of the Magnaporthaceae family of fungi.</title>
        <authorList>
            <person name="Okagaki L.H."/>
            <person name="Nunes C.C."/>
            <person name="Sailsbery J."/>
            <person name="Clay B."/>
            <person name="Brown D."/>
            <person name="John T."/>
            <person name="Oh Y."/>
            <person name="Young N."/>
            <person name="Fitzgerald M."/>
            <person name="Haas B.J."/>
            <person name="Zeng Q."/>
            <person name="Young S."/>
            <person name="Adiconis X."/>
            <person name="Fan L."/>
            <person name="Levin J.Z."/>
            <person name="Mitchell T.K."/>
            <person name="Okubara P.A."/>
            <person name="Farman M.L."/>
            <person name="Kohn L.M."/>
            <person name="Birren B."/>
            <person name="Ma L.-J."/>
            <person name="Dean R.A."/>
        </authorList>
    </citation>
    <scope>NUCLEOTIDE SEQUENCE</scope>
    <source>
        <strain evidence="3">R3-111a-1</strain>
    </source>
</reference>
<proteinExistence type="predicted"/>
<organism evidence="2">
    <name type="scientific">Gaeumannomyces tritici (strain R3-111a-1)</name>
    <name type="common">Wheat and barley take-all root rot fungus</name>
    <name type="synonym">Gaeumannomyces graminis var. tritici</name>
    <dbReference type="NCBI Taxonomy" id="644352"/>
    <lineage>
        <taxon>Eukaryota</taxon>
        <taxon>Fungi</taxon>
        <taxon>Dikarya</taxon>
        <taxon>Ascomycota</taxon>
        <taxon>Pezizomycotina</taxon>
        <taxon>Sordariomycetes</taxon>
        <taxon>Sordariomycetidae</taxon>
        <taxon>Magnaporthales</taxon>
        <taxon>Magnaporthaceae</taxon>
        <taxon>Gaeumannomyces</taxon>
    </lineage>
</organism>
<evidence type="ECO:0000313" key="2">
    <source>
        <dbReference type="EMBL" id="EJT78916.1"/>
    </source>
</evidence>
<keyword evidence="4" id="KW-1185">Reference proteome</keyword>
<name>J3NRW0_GAET3</name>
<reference evidence="3" key="5">
    <citation type="submission" date="2018-04" db="UniProtKB">
        <authorList>
            <consortium name="EnsemblFungi"/>
        </authorList>
    </citation>
    <scope>IDENTIFICATION</scope>
    <source>
        <strain evidence="3">R3-111a-1</strain>
    </source>
</reference>
<evidence type="ECO:0000256" key="1">
    <source>
        <dbReference type="SAM" id="MobiDB-lite"/>
    </source>
</evidence>
<dbReference type="HOGENOM" id="CLU_990589_0_0_1"/>
<dbReference type="EnsemblFungi" id="EJT78916">
    <property type="protein sequence ID" value="EJT78916"/>
    <property type="gene ID" value="GGTG_04008"/>
</dbReference>
<dbReference type="EMBL" id="GL385396">
    <property type="protein sequence ID" value="EJT78916.1"/>
    <property type="molecule type" value="Genomic_DNA"/>
</dbReference>
<evidence type="ECO:0000313" key="4">
    <source>
        <dbReference type="Proteomes" id="UP000006039"/>
    </source>
</evidence>
<evidence type="ECO:0000313" key="3">
    <source>
        <dbReference type="EnsemblFungi" id="EJT78916"/>
    </source>
</evidence>
<dbReference type="VEuPathDB" id="FungiDB:GGTG_04008"/>
<feature type="compositionally biased region" description="Basic and acidic residues" evidence="1">
    <location>
        <begin position="218"/>
        <end position="232"/>
    </location>
</feature>
<feature type="compositionally biased region" description="Basic and acidic residues" evidence="1">
    <location>
        <begin position="254"/>
        <end position="263"/>
    </location>
</feature>